<organism evidence="1 2">
    <name type="scientific">Hymenoscyphus albidus</name>
    <dbReference type="NCBI Taxonomy" id="595503"/>
    <lineage>
        <taxon>Eukaryota</taxon>
        <taxon>Fungi</taxon>
        <taxon>Dikarya</taxon>
        <taxon>Ascomycota</taxon>
        <taxon>Pezizomycotina</taxon>
        <taxon>Leotiomycetes</taxon>
        <taxon>Helotiales</taxon>
        <taxon>Helotiaceae</taxon>
        <taxon>Hymenoscyphus</taxon>
    </lineage>
</organism>
<gene>
    <name evidence="1" type="ORF">HYALB_00011209</name>
</gene>
<comment type="caution">
    <text evidence="1">The sequence shown here is derived from an EMBL/GenBank/DDBJ whole genome shotgun (WGS) entry which is preliminary data.</text>
</comment>
<keyword evidence="2" id="KW-1185">Reference proteome</keyword>
<accession>A0A9N9LL41</accession>
<proteinExistence type="predicted"/>
<dbReference type="EMBL" id="CAJVRM010000149">
    <property type="protein sequence ID" value="CAG8975738.1"/>
    <property type="molecule type" value="Genomic_DNA"/>
</dbReference>
<reference evidence="1" key="1">
    <citation type="submission" date="2021-07" db="EMBL/GenBank/DDBJ databases">
        <authorList>
            <person name="Durling M."/>
        </authorList>
    </citation>
    <scope>NUCLEOTIDE SEQUENCE</scope>
</reference>
<evidence type="ECO:0000313" key="2">
    <source>
        <dbReference type="Proteomes" id="UP000701801"/>
    </source>
</evidence>
<dbReference type="Proteomes" id="UP000701801">
    <property type="component" value="Unassembled WGS sequence"/>
</dbReference>
<name>A0A9N9LL41_9HELO</name>
<evidence type="ECO:0000313" key="1">
    <source>
        <dbReference type="EMBL" id="CAG8975738.1"/>
    </source>
</evidence>
<dbReference type="AlphaFoldDB" id="A0A9N9LL41"/>
<sequence>MKDLNPPVFNVFEDHKSEPRTLDVEVRKKGQDANETIYKKESKAFQVHEVKLEVWNHSEEQPDKRKHGGS</sequence>
<protein>
    <submittedName>
        <fullName evidence="1">Uncharacterized protein</fullName>
    </submittedName>
</protein>